<reference evidence="3 4" key="1">
    <citation type="submission" date="2021-02" db="EMBL/GenBank/DDBJ databases">
        <title>Porcisia hertigi Genome sequencing and assembly.</title>
        <authorList>
            <person name="Almutairi H."/>
            <person name="Gatherer D."/>
        </authorList>
    </citation>
    <scope>NUCLEOTIDE SEQUENCE [LARGE SCALE GENOMIC DNA]</scope>
    <source>
        <strain evidence="3 4">C119</strain>
    </source>
</reference>
<feature type="compositionally biased region" description="Polar residues" evidence="1">
    <location>
        <begin position="512"/>
        <end position="525"/>
    </location>
</feature>
<dbReference type="Pfam" id="PF00561">
    <property type="entry name" value="Abhydrolase_1"/>
    <property type="match status" value="1"/>
</dbReference>
<accession>A0A836IF11</accession>
<dbReference type="InterPro" id="IPR000073">
    <property type="entry name" value="AB_hydrolase_1"/>
</dbReference>
<evidence type="ECO:0000256" key="1">
    <source>
        <dbReference type="SAM" id="MobiDB-lite"/>
    </source>
</evidence>
<dbReference type="GeneID" id="94291530"/>
<comment type="caution">
    <text evidence="3">The sequence shown here is derived from an EMBL/GenBank/DDBJ whole genome shotgun (WGS) entry which is preliminary data.</text>
</comment>
<dbReference type="Gene3D" id="3.40.50.1820">
    <property type="entry name" value="alpha/beta hydrolase"/>
    <property type="match status" value="1"/>
</dbReference>
<feature type="region of interest" description="Disordered" evidence="1">
    <location>
        <begin position="650"/>
        <end position="677"/>
    </location>
</feature>
<gene>
    <name evidence="3" type="ORF">JKF63_05495</name>
</gene>
<dbReference type="KEGG" id="phet:94291530"/>
<dbReference type="SUPFAM" id="SSF53474">
    <property type="entry name" value="alpha/beta-Hydrolases"/>
    <property type="match status" value="1"/>
</dbReference>
<name>A0A836IF11_9TRYP</name>
<organism evidence="3 4">
    <name type="scientific">Porcisia hertigi</name>
    <dbReference type="NCBI Taxonomy" id="2761500"/>
    <lineage>
        <taxon>Eukaryota</taxon>
        <taxon>Discoba</taxon>
        <taxon>Euglenozoa</taxon>
        <taxon>Kinetoplastea</taxon>
        <taxon>Metakinetoplastina</taxon>
        <taxon>Trypanosomatida</taxon>
        <taxon>Trypanosomatidae</taxon>
        <taxon>Leishmaniinae</taxon>
        <taxon>Porcisia</taxon>
    </lineage>
</organism>
<dbReference type="PANTHER" id="PTHR43433:SF5">
    <property type="entry name" value="AB HYDROLASE-1 DOMAIN-CONTAINING PROTEIN"/>
    <property type="match status" value="1"/>
</dbReference>
<dbReference type="EMBL" id="JAFJZO010000017">
    <property type="protein sequence ID" value="KAG5508239.1"/>
    <property type="molecule type" value="Genomic_DNA"/>
</dbReference>
<evidence type="ECO:0000259" key="2">
    <source>
        <dbReference type="Pfam" id="PF00561"/>
    </source>
</evidence>
<dbReference type="OrthoDB" id="19657at2759"/>
<evidence type="ECO:0000313" key="4">
    <source>
        <dbReference type="Proteomes" id="UP000674318"/>
    </source>
</evidence>
<dbReference type="RefSeq" id="XP_067758128.1">
    <property type="nucleotide sequence ID" value="XM_067901453.1"/>
</dbReference>
<dbReference type="Proteomes" id="UP000674318">
    <property type="component" value="Chromosome 17"/>
</dbReference>
<feature type="region of interest" description="Disordered" evidence="1">
    <location>
        <begin position="1"/>
        <end position="32"/>
    </location>
</feature>
<dbReference type="AlphaFoldDB" id="A0A836IF11"/>
<dbReference type="InterPro" id="IPR029058">
    <property type="entry name" value="AB_hydrolase_fold"/>
</dbReference>
<sequence length="817" mass="86489">MPTTTVYRSGVAAPSEGAADTEDSVSSPAPQSDVFRLSGAATSINTARVSNLCPGEKTPRQRLPRVPRTPEMVVRVRHCPTARMPIDICYQCFGKPEDGLPAVLLIGGLNMQMTAWDEVFCESLVHAGFYVIRYDNRDIGHSTKVENCGTIKVPMLLLPGRAAKWLGEDLPYQLEDMAADAWALLDALHIPSAHLFGISMGGMIAQRAALQAPERTMSLTSLMSSTNAPDLPQPELWVKLWMMRRPPRNCTVEELLEFRVDSLCHLLRYTLPPDGAYLKKRFLMSLRRSSYAAGLLRQAAAIRRASGRDVLLQRLHVPALVVHGAQDIVVPPMHGYRTATMLPYARMLVLKSMGHYLHPAFFSTIIAAFADMAASTDPAKRRLVSALPSVSSTQLLPTNSYDDHGGCAGGKCEAPSELGAGDLEAELSDKPGDSVDPTTLMMASLGEYIVPVVADAESPIGKAVCRSVMVAVPGGNSSPAVPEAVIVENLFQRDPHATPSVPTPSIVKRPVRSSSGPPIKQTTARPVSHDHRMIIPPLVDTEKNAVPPPPNDRPSSPATEVQMKPSSCAEKLCSLTPPLLTPSVPVGMDGGAMPFVLCSPSCWHLLSPFPRRNSPAASAGMADVSGNGGPLIEKAVSGYSASLLPSPSGAAVGTETLGRCSSKEGNDSTGLPSHERLPSFHPVVVGVAVEEYLRTHQKAGKSSAVVPATVAGSAGMSETQSVGKAAAADKASIDARPPTSAANAIVTPLDATLASSRTVHVAAITGGVDKRSTSAHDATAPPSTSLCVQTEERLTDEAFLHSEAPPNVVDASRFAAL</sequence>
<keyword evidence="4" id="KW-1185">Reference proteome</keyword>
<feature type="region of interest" description="Disordered" evidence="1">
    <location>
        <begin position="494"/>
        <end position="561"/>
    </location>
</feature>
<dbReference type="PANTHER" id="PTHR43433">
    <property type="entry name" value="HYDROLASE, ALPHA/BETA FOLD FAMILY PROTEIN"/>
    <property type="match status" value="1"/>
</dbReference>
<feature type="domain" description="AB hydrolase-1" evidence="2">
    <location>
        <begin position="101"/>
        <end position="358"/>
    </location>
</feature>
<dbReference type="InterPro" id="IPR050471">
    <property type="entry name" value="AB_hydrolase"/>
</dbReference>
<protein>
    <recommendedName>
        <fullName evidence="2">AB hydrolase-1 domain-containing protein</fullName>
    </recommendedName>
</protein>
<proteinExistence type="predicted"/>
<evidence type="ECO:0000313" key="3">
    <source>
        <dbReference type="EMBL" id="KAG5508239.1"/>
    </source>
</evidence>